<feature type="region of interest" description="Disordered" evidence="1">
    <location>
        <begin position="79"/>
        <end position="239"/>
    </location>
</feature>
<evidence type="ECO:0000313" key="4">
    <source>
        <dbReference type="Proteomes" id="UP000192257"/>
    </source>
</evidence>
<feature type="compositionally biased region" description="Low complexity" evidence="1">
    <location>
        <begin position="134"/>
        <end position="147"/>
    </location>
</feature>
<dbReference type="Proteomes" id="UP000192257">
    <property type="component" value="Unassembled WGS sequence"/>
</dbReference>
<organism evidence="3 4">
    <name type="scientific">Trypanosoma theileri</name>
    <dbReference type="NCBI Taxonomy" id="67003"/>
    <lineage>
        <taxon>Eukaryota</taxon>
        <taxon>Discoba</taxon>
        <taxon>Euglenozoa</taxon>
        <taxon>Kinetoplastea</taxon>
        <taxon>Metakinetoplastina</taxon>
        <taxon>Trypanosomatida</taxon>
        <taxon>Trypanosomatidae</taxon>
        <taxon>Trypanosoma</taxon>
    </lineage>
</organism>
<dbReference type="AlphaFoldDB" id="A0A1X0NFK4"/>
<feature type="non-terminal residue" evidence="3">
    <location>
        <position position="239"/>
    </location>
</feature>
<dbReference type="RefSeq" id="XP_028877045.1">
    <property type="nucleotide sequence ID" value="XM_029031664.1"/>
</dbReference>
<gene>
    <name evidence="3" type="ORF">TM35_001061060</name>
</gene>
<sequence>MMAVRRVLCILTIALCCVCSVVVATQAEGQLDGGALQTPAGVKNPGEETIKLGDTVKETECGTEEAKNKQCVAPAVTALPPKVERAEEAPESRTDLQTKQPQTASAPGAPGVSPEGVIREQPGLSEENERDESQGGNRRSQQQSVSGPETDTPGRTQDTSGTEQETPDGQAQGSNTQSQEDRNTETSSSSVTQTSNSDSENANDTGAGANGNIPTNAQSESTSNEESLEGNTDTPTTTT</sequence>
<dbReference type="EMBL" id="NBCO01000106">
    <property type="protein sequence ID" value="ORC81839.1"/>
    <property type="molecule type" value="Genomic_DNA"/>
</dbReference>
<feature type="compositionally biased region" description="Polar residues" evidence="1">
    <location>
        <begin position="213"/>
        <end position="239"/>
    </location>
</feature>
<feature type="compositionally biased region" description="Polar residues" evidence="1">
    <location>
        <begin position="153"/>
        <end position="178"/>
    </location>
</feature>
<evidence type="ECO:0008006" key="5">
    <source>
        <dbReference type="Google" id="ProtNLM"/>
    </source>
</evidence>
<feature type="compositionally biased region" description="Low complexity" evidence="1">
    <location>
        <begin position="185"/>
        <end position="212"/>
    </location>
</feature>
<reference evidence="3 4" key="1">
    <citation type="submission" date="2017-03" db="EMBL/GenBank/DDBJ databases">
        <title>An alternative strategy for trypanosome survival in the mammalian bloodstream revealed through genome and transcriptome analysis of the ubiquitous bovine parasite Trypanosoma (Megatrypanum) theileri.</title>
        <authorList>
            <person name="Kelly S."/>
            <person name="Ivens A."/>
            <person name="Mott A."/>
            <person name="O'Neill E."/>
            <person name="Emms D."/>
            <person name="Macleod O."/>
            <person name="Voorheis P."/>
            <person name="Matthews J."/>
            <person name="Matthews K."/>
            <person name="Carrington M."/>
        </authorList>
    </citation>
    <scope>NUCLEOTIDE SEQUENCE [LARGE SCALE GENOMIC DNA]</scope>
    <source>
        <strain evidence="3">Edinburgh</strain>
    </source>
</reference>
<keyword evidence="4" id="KW-1185">Reference proteome</keyword>
<feature type="chain" id="PRO_5012710232" description="Mucin-associated surface protein (MASP)" evidence="2">
    <location>
        <begin position="25"/>
        <end position="239"/>
    </location>
</feature>
<evidence type="ECO:0000256" key="1">
    <source>
        <dbReference type="SAM" id="MobiDB-lite"/>
    </source>
</evidence>
<proteinExistence type="predicted"/>
<evidence type="ECO:0000313" key="3">
    <source>
        <dbReference type="EMBL" id="ORC81839.1"/>
    </source>
</evidence>
<dbReference type="GeneID" id="39991444"/>
<accession>A0A1X0NFK4</accession>
<keyword evidence="2" id="KW-0732">Signal</keyword>
<dbReference type="VEuPathDB" id="TriTrypDB:TM35_001061060"/>
<comment type="caution">
    <text evidence="3">The sequence shown here is derived from an EMBL/GenBank/DDBJ whole genome shotgun (WGS) entry which is preliminary data.</text>
</comment>
<feature type="compositionally biased region" description="Basic and acidic residues" evidence="1">
    <location>
        <begin position="82"/>
        <end position="96"/>
    </location>
</feature>
<evidence type="ECO:0000256" key="2">
    <source>
        <dbReference type="SAM" id="SignalP"/>
    </source>
</evidence>
<name>A0A1X0NFK4_9TRYP</name>
<feature type="signal peptide" evidence="2">
    <location>
        <begin position="1"/>
        <end position="24"/>
    </location>
</feature>
<protein>
    <recommendedName>
        <fullName evidence="5">Mucin-associated surface protein (MASP)</fullName>
    </recommendedName>
</protein>